<dbReference type="PANTHER" id="PTHR38223">
    <property type="match status" value="1"/>
</dbReference>
<dbReference type="Proteomes" id="UP000594261">
    <property type="component" value="Chromosome 7"/>
</dbReference>
<dbReference type="InParanoid" id="A0A7N2M2C4"/>
<evidence type="ECO:0000313" key="1">
    <source>
        <dbReference type="EnsemblPlants" id="QL07p004374:mrna:CDS:1"/>
    </source>
</evidence>
<reference evidence="1" key="2">
    <citation type="submission" date="2021-01" db="UniProtKB">
        <authorList>
            <consortium name="EnsemblPlants"/>
        </authorList>
    </citation>
    <scope>IDENTIFICATION</scope>
</reference>
<dbReference type="Gramene" id="QL07p004374:mrna">
    <property type="protein sequence ID" value="QL07p004374:mrna:CDS:1"/>
    <property type="gene ID" value="QL07p004374"/>
</dbReference>
<dbReference type="OMA" id="YYPRPKS"/>
<sequence>MAGLQYNFFPTDFYYPRPKSVAIDTTTPKAVLPLQQDPIRDVINDIEVSKTLVQNNPVKKVTPLTLTHKSASFLVTKDPRRA</sequence>
<name>A0A7N2M2C4_QUELO</name>
<proteinExistence type="predicted"/>
<accession>A0A7N2M2C4</accession>
<evidence type="ECO:0000313" key="2">
    <source>
        <dbReference type="Proteomes" id="UP000594261"/>
    </source>
</evidence>
<dbReference type="AlphaFoldDB" id="A0A7N2M2C4"/>
<keyword evidence="2" id="KW-1185">Reference proteome</keyword>
<organism evidence="1 2">
    <name type="scientific">Quercus lobata</name>
    <name type="common">Valley oak</name>
    <dbReference type="NCBI Taxonomy" id="97700"/>
    <lineage>
        <taxon>Eukaryota</taxon>
        <taxon>Viridiplantae</taxon>
        <taxon>Streptophyta</taxon>
        <taxon>Embryophyta</taxon>
        <taxon>Tracheophyta</taxon>
        <taxon>Spermatophyta</taxon>
        <taxon>Magnoliopsida</taxon>
        <taxon>eudicotyledons</taxon>
        <taxon>Gunneridae</taxon>
        <taxon>Pentapetalae</taxon>
        <taxon>rosids</taxon>
        <taxon>fabids</taxon>
        <taxon>Fagales</taxon>
        <taxon>Fagaceae</taxon>
        <taxon>Quercus</taxon>
    </lineage>
</organism>
<dbReference type="PANTHER" id="PTHR38223:SF4">
    <property type="match status" value="1"/>
</dbReference>
<dbReference type="EnsemblPlants" id="QL07p004374:mrna">
    <property type="protein sequence ID" value="QL07p004374:mrna:CDS:1"/>
    <property type="gene ID" value="QL07p004374"/>
</dbReference>
<protein>
    <submittedName>
        <fullName evidence="1">Uncharacterized protein</fullName>
    </submittedName>
</protein>
<reference evidence="1 2" key="1">
    <citation type="journal article" date="2016" name="G3 (Bethesda)">
        <title>First Draft Assembly and Annotation of the Genome of a California Endemic Oak Quercus lobata Nee (Fagaceae).</title>
        <authorList>
            <person name="Sork V.L."/>
            <person name="Fitz-Gibbon S.T."/>
            <person name="Puiu D."/>
            <person name="Crepeau M."/>
            <person name="Gugger P.F."/>
            <person name="Sherman R."/>
            <person name="Stevens K."/>
            <person name="Langley C.H."/>
            <person name="Pellegrini M."/>
            <person name="Salzberg S.L."/>
        </authorList>
    </citation>
    <scope>NUCLEOTIDE SEQUENCE [LARGE SCALE GENOMIC DNA]</scope>
    <source>
        <strain evidence="1 2">cv. SW786</strain>
    </source>
</reference>
<dbReference type="EMBL" id="LRBV02000007">
    <property type="status" value="NOT_ANNOTATED_CDS"/>
    <property type="molecule type" value="Genomic_DNA"/>
</dbReference>